<feature type="transmembrane region" description="Helical" evidence="1">
    <location>
        <begin position="90"/>
        <end position="109"/>
    </location>
</feature>
<feature type="transmembrane region" description="Helical" evidence="1">
    <location>
        <begin position="33"/>
        <end position="56"/>
    </location>
</feature>
<feature type="transmembrane region" description="Helical" evidence="1">
    <location>
        <begin position="62"/>
        <end position="78"/>
    </location>
</feature>
<evidence type="ECO:0000313" key="2">
    <source>
        <dbReference type="EMBL" id="QCQ20469.1"/>
    </source>
</evidence>
<protein>
    <submittedName>
        <fullName evidence="2">NADH dehydrogenase subunit 6</fullName>
    </submittedName>
</protein>
<dbReference type="RefSeq" id="YP_009642905.1">
    <property type="nucleotide sequence ID" value="NC_042422.1"/>
</dbReference>
<accession>A0A4P8L0L0</accession>
<feature type="transmembrane region" description="Helical" evidence="1">
    <location>
        <begin position="6"/>
        <end position="21"/>
    </location>
</feature>
<reference evidence="2" key="1">
    <citation type="submission" date="2018-02" db="EMBL/GenBank/DDBJ databases">
        <title>Phylogenetic relationship among Sanguinolaria species (Mollusca: Sanguinolaria) based on complete mitochondria genome.</title>
        <authorList>
            <person name="Sun S."/>
            <person name="Jiang L."/>
            <person name="Li Q."/>
            <person name="Kong L."/>
        </authorList>
    </citation>
    <scope>NUCLEOTIDE SEQUENCE</scope>
</reference>
<evidence type="ECO:0000256" key="1">
    <source>
        <dbReference type="SAM" id="Phobius"/>
    </source>
</evidence>
<proteinExistence type="predicted"/>
<dbReference type="EMBL" id="MG978992">
    <property type="protein sequence ID" value="QCQ20469.1"/>
    <property type="molecule type" value="Genomic_DNA"/>
</dbReference>
<name>A0A4P8L0L0_9BIVA</name>
<geneLocation type="mitochondrion" evidence="2"/>
<keyword evidence="1" id="KW-1133">Transmembrane helix</keyword>
<dbReference type="CTD" id="4541"/>
<dbReference type="GeneID" id="41700117"/>
<keyword evidence="1" id="KW-0472">Membrane</keyword>
<sequence length="185" mass="19755">MFVAFWGGFLMMLLSCALWLAKHPLSIGACVLLLYMSTSVLVGLVVSFVAGVFLFLTGVSGMMVAFLYVVALCPNPVFKGDESSVKGSALVNLMLFVGIPVGALCVWVYRGFGVESGYLDESIQWFRDPCLLGGLAELLPFLGVLLFLCMVSVVSLCGQQKQCLGGQGQMFGSTGAGSFTKRSYV</sequence>
<keyword evidence="2" id="KW-0496">Mitochondrion</keyword>
<feature type="transmembrane region" description="Helical" evidence="1">
    <location>
        <begin position="138"/>
        <end position="157"/>
    </location>
</feature>
<organism evidence="2">
    <name type="scientific">Gari elongata</name>
    <dbReference type="NCBI Taxonomy" id="1230573"/>
    <lineage>
        <taxon>Eukaryota</taxon>
        <taxon>Metazoa</taxon>
        <taxon>Spiralia</taxon>
        <taxon>Lophotrochozoa</taxon>
        <taxon>Mollusca</taxon>
        <taxon>Bivalvia</taxon>
        <taxon>Autobranchia</taxon>
        <taxon>Heteroconchia</taxon>
        <taxon>Euheterodonta</taxon>
        <taxon>Imparidentia</taxon>
        <taxon>Neoheterodontei</taxon>
        <taxon>Cardiida</taxon>
        <taxon>Tellinoidea</taxon>
        <taxon>Psammobiidae</taxon>
        <taxon>Gari</taxon>
    </lineage>
</organism>
<gene>
    <name evidence="2" type="primary">ND6</name>
</gene>
<dbReference type="AlphaFoldDB" id="A0A4P8L0L0"/>
<keyword evidence="1" id="KW-0812">Transmembrane</keyword>